<keyword evidence="2" id="KW-1185">Reference proteome</keyword>
<reference evidence="1" key="2">
    <citation type="submission" date="2013-04" db="UniProtKB">
        <authorList>
            <consortium name="EnsemblPlants"/>
        </authorList>
    </citation>
    <scope>IDENTIFICATION</scope>
</reference>
<organism evidence="1">
    <name type="scientific">Oryza brachyantha</name>
    <name type="common">malo sina</name>
    <dbReference type="NCBI Taxonomy" id="4533"/>
    <lineage>
        <taxon>Eukaryota</taxon>
        <taxon>Viridiplantae</taxon>
        <taxon>Streptophyta</taxon>
        <taxon>Embryophyta</taxon>
        <taxon>Tracheophyta</taxon>
        <taxon>Spermatophyta</taxon>
        <taxon>Magnoliopsida</taxon>
        <taxon>Liliopsida</taxon>
        <taxon>Poales</taxon>
        <taxon>Poaceae</taxon>
        <taxon>BOP clade</taxon>
        <taxon>Oryzoideae</taxon>
        <taxon>Oryzeae</taxon>
        <taxon>Oryzinae</taxon>
        <taxon>Oryza</taxon>
    </lineage>
</organism>
<evidence type="ECO:0000313" key="1">
    <source>
        <dbReference type="EnsemblPlants" id="OB08G20400.1"/>
    </source>
</evidence>
<evidence type="ECO:0000313" key="2">
    <source>
        <dbReference type="Proteomes" id="UP000006038"/>
    </source>
</evidence>
<name>J3MSG1_ORYBR</name>
<dbReference type="EnsemblPlants" id="OB08G20400.1">
    <property type="protein sequence ID" value="OB08G20400.1"/>
    <property type="gene ID" value="OB08G20400"/>
</dbReference>
<dbReference type="Proteomes" id="UP000006038">
    <property type="component" value="Chromosome 8"/>
</dbReference>
<protein>
    <submittedName>
        <fullName evidence="1">Uncharacterized protein</fullName>
    </submittedName>
</protein>
<sequence length="195" mass="21794">MEGALWTPLPSRIPRQSIGSLPPLLGTGHEGKRLVSNHNLNKESSAAYNHDVDTISENDQVIVPLGCQRPEAMKDQLPLGEHSLYPSKVTAVDGRQSMIREQHYCCGWQTNSMAILKSSEPNSPWMLNNLSGLLAWKRCRKKRLSSSVPPQGGSGSSKRQADTNHQVTILLQVWVYLIPRNWNGQNIRDKTSQDM</sequence>
<reference evidence="1" key="1">
    <citation type="journal article" date="2013" name="Nat. Commun.">
        <title>Whole-genome sequencing of Oryza brachyantha reveals mechanisms underlying Oryza genome evolution.</title>
        <authorList>
            <person name="Chen J."/>
            <person name="Huang Q."/>
            <person name="Gao D."/>
            <person name="Wang J."/>
            <person name="Lang Y."/>
            <person name="Liu T."/>
            <person name="Li B."/>
            <person name="Bai Z."/>
            <person name="Luis Goicoechea J."/>
            <person name="Liang C."/>
            <person name="Chen C."/>
            <person name="Zhang W."/>
            <person name="Sun S."/>
            <person name="Liao Y."/>
            <person name="Zhang X."/>
            <person name="Yang L."/>
            <person name="Song C."/>
            <person name="Wang M."/>
            <person name="Shi J."/>
            <person name="Liu G."/>
            <person name="Liu J."/>
            <person name="Zhou H."/>
            <person name="Zhou W."/>
            <person name="Yu Q."/>
            <person name="An N."/>
            <person name="Chen Y."/>
            <person name="Cai Q."/>
            <person name="Wang B."/>
            <person name="Liu B."/>
            <person name="Min J."/>
            <person name="Huang Y."/>
            <person name="Wu H."/>
            <person name="Li Z."/>
            <person name="Zhang Y."/>
            <person name="Yin Y."/>
            <person name="Song W."/>
            <person name="Jiang J."/>
            <person name="Jackson S.A."/>
            <person name="Wing R.A."/>
            <person name="Wang J."/>
            <person name="Chen M."/>
        </authorList>
    </citation>
    <scope>NUCLEOTIDE SEQUENCE [LARGE SCALE GENOMIC DNA]</scope>
    <source>
        <strain evidence="1">cv. IRGC 101232</strain>
    </source>
</reference>
<proteinExistence type="predicted"/>
<dbReference type="HOGENOM" id="CLU_1398292_0_0_1"/>
<dbReference type="AlphaFoldDB" id="J3MSG1"/>
<dbReference type="Gramene" id="OB08G20400.1">
    <property type="protein sequence ID" value="OB08G20400.1"/>
    <property type="gene ID" value="OB08G20400"/>
</dbReference>
<accession>J3MSG1</accession>